<evidence type="ECO:0000313" key="1">
    <source>
        <dbReference type="EMBL" id="EGY33400.1"/>
    </source>
</evidence>
<proteinExistence type="predicted"/>
<dbReference type="AlphaFoldDB" id="G4A9K2"/>
<protein>
    <submittedName>
        <fullName evidence="1">Putative type I restriction enzyme</fullName>
    </submittedName>
</protein>
<dbReference type="PATRIC" id="fig|907488.3.peg.1484"/>
<dbReference type="Proteomes" id="UP000005508">
    <property type="component" value="Unassembled WGS sequence"/>
</dbReference>
<dbReference type="EMBL" id="AEJM01000029">
    <property type="protein sequence ID" value="EGY33400.1"/>
    <property type="molecule type" value="Genomic_DNA"/>
</dbReference>
<gene>
    <name evidence="1" type="ORF">SC1083_1516</name>
</gene>
<evidence type="ECO:0000313" key="2">
    <source>
        <dbReference type="Proteomes" id="UP000005508"/>
    </source>
</evidence>
<reference evidence="1 2" key="1">
    <citation type="submission" date="2010-10" db="EMBL/GenBank/DDBJ databases">
        <authorList>
            <person name="Chen C."/>
            <person name="Kittichotirat W."/>
            <person name="Asikainen S."/>
            <person name="Bumgarner R."/>
        </authorList>
    </citation>
    <scope>NUCLEOTIDE SEQUENCE [LARGE SCALE GENOMIC DNA]</scope>
    <source>
        <strain evidence="1 2">SC1083</strain>
    </source>
</reference>
<comment type="caution">
    <text evidence="1">The sequence shown here is derived from an EMBL/GenBank/DDBJ whole genome shotgun (WGS) entry which is preliminary data.</text>
</comment>
<organism evidence="1 2">
    <name type="scientific">Aggregatibacter actinomycetemcomitans serotype e str. SC1083</name>
    <dbReference type="NCBI Taxonomy" id="907488"/>
    <lineage>
        <taxon>Bacteria</taxon>
        <taxon>Pseudomonadati</taxon>
        <taxon>Pseudomonadota</taxon>
        <taxon>Gammaproteobacteria</taxon>
        <taxon>Pasteurellales</taxon>
        <taxon>Pasteurellaceae</taxon>
        <taxon>Aggregatibacter</taxon>
    </lineage>
</organism>
<sequence>MRKVREGLAGNFDQVDPEFISLREELERIFKKKNLAEVGQDDMKTNIGILETVYAKIKELNRKNDLLRHKYHGDAKYARIHKRLLENPALYGDKQKVFDALNGVKTDADQKVLDMEQILDNQTYFEKQMQGIVLKRFRTEQKFPVQPADIQAINRLLVREYLQEGGRQI</sequence>
<dbReference type="RefSeq" id="WP_005558249.1">
    <property type="nucleotide sequence ID" value="NZ_AEJM01000029.1"/>
</dbReference>
<accession>G4A9K2</accession>
<name>G4A9K2_AGGAC</name>